<feature type="transmembrane region" description="Helical" evidence="1">
    <location>
        <begin position="130"/>
        <end position="151"/>
    </location>
</feature>
<dbReference type="AlphaFoldDB" id="A0A917ES81"/>
<feature type="transmembrane region" description="Helical" evidence="1">
    <location>
        <begin position="40"/>
        <end position="61"/>
    </location>
</feature>
<keyword evidence="1" id="KW-1133">Transmembrane helix</keyword>
<protein>
    <recommendedName>
        <fullName evidence="4">Integral membrane protein</fullName>
    </recommendedName>
</protein>
<gene>
    <name evidence="2" type="ORF">GCM10007140_33950</name>
</gene>
<accession>A0A917ES81</accession>
<feature type="transmembrane region" description="Helical" evidence="1">
    <location>
        <begin position="12"/>
        <end position="33"/>
    </location>
</feature>
<dbReference type="EMBL" id="BMFK01000004">
    <property type="protein sequence ID" value="GGE81556.1"/>
    <property type="molecule type" value="Genomic_DNA"/>
</dbReference>
<organism evidence="2 3">
    <name type="scientific">Priestia taiwanensis</name>
    <dbReference type="NCBI Taxonomy" id="1347902"/>
    <lineage>
        <taxon>Bacteria</taxon>
        <taxon>Bacillati</taxon>
        <taxon>Bacillota</taxon>
        <taxon>Bacilli</taxon>
        <taxon>Bacillales</taxon>
        <taxon>Bacillaceae</taxon>
        <taxon>Priestia</taxon>
    </lineage>
</organism>
<evidence type="ECO:0000256" key="1">
    <source>
        <dbReference type="SAM" id="Phobius"/>
    </source>
</evidence>
<keyword evidence="1" id="KW-0472">Membrane</keyword>
<evidence type="ECO:0000313" key="2">
    <source>
        <dbReference type="EMBL" id="GGE81556.1"/>
    </source>
</evidence>
<evidence type="ECO:0000313" key="3">
    <source>
        <dbReference type="Proteomes" id="UP000605259"/>
    </source>
</evidence>
<evidence type="ECO:0008006" key="4">
    <source>
        <dbReference type="Google" id="ProtNLM"/>
    </source>
</evidence>
<proteinExistence type="predicted"/>
<reference evidence="2" key="1">
    <citation type="journal article" date="2014" name="Int. J. Syst. Evol. Microbiol.">
        <title>Complete genome sequence of Corynebacterium casei LMG S-19264T (=DSM 44701T), isolated from a smear-ripened cheese.</title>
        <authorList>
            <consortium name="US DOE Joint Genome Institute (JGI-PGF)"/>
            <person name="Walter F."/>
            <person name="Albersmeier A."/>
            <person name="Kalinowski J."/>
            <person name="Ruckert C."/>
        </authorList>
    </citation>
    <scope>NUCLEOTIDE SEQUENCE</scope>
    <source>
        <strain evidence="2">CGMCC 1.12698</strain>
    </source>
</reference>
<reference evidence="2" key="2">
    <citation type="submission" date="2020-09" db="EMBL/GenBank/DDBJ databases">
        <authorList>
            <person name="Sun Q."/>
            <person name="Zhou Y."/>
        </authorList>
    </citation>
    <scope>NUCLEOTIDE SEQUENCE</scope>
    <source>
        <strain evidence="2">CGMCC 1.12698</strain>
    </source>
</reference>
<feature type="transmembrane region" description="Helical" evidence="1">
    <location>
        <begin position="176"/>
        <end position="194"/>
    </location>
</feature>
<keyword evidence="1" id="KW-0812">Transmembrane</keyword>
<sequence>MDILVDYRWYFLIGAEIIFWISIIGFFALRYMFQLKKASFIAGIVLLINELFILTLAVIDYVETGTISQFQMVIALILLYAIIYGKKDLRKLDFFVQKRVAKQRGQEPPVMEEVVELTGWAYAKRELKQWGVHVLAFIGVHVFFFFTYGLIPISEWMEWGRIGIVKHEGASRISQIWGVIFVIDTIITWSYVIFPKKEKSYL</sequence>
<dbReference type="Proteomes" id="UP000605259">
    <property type="component" value="Unassembled WGS sequence"/>
</dbReference>
<feature type="transmembrane region" description="Helical" evidence="1">
    <location>
        <begin position="67"/>
        <end position="85"/>
    </location>
</feature>
<dbReference type="RefSeq" id="WP_188389677.1">
    <property type="nucleotide sequence ID" value="NZ_BMFK01000004.1"/>
</dbReference>
<name>A0A917ES81_9BACI</name>
<comment type="caution">
    <text evidence="2">The sequence shown here is derived from an EMBL/GenBank/DDBJ whole genome shotgun (WGS) entry which is preliminary data.</text>
</comment>
<keyword evidence="3" id="KW-1185">Reference proteome</keyword>